<evidence type="ECO:0000256" key="4">
    <source>
        <dbReference type="ARBA" id="ARBA00022536"/>
    </source>
</evidence>
<organism evidence="17 18">
    <name type="scientific">Dreissena polymorpha</name>
    <name type="common">Zebra mussel</name>
    <name type="synonym">Mytilus polymorpha</name>
    <dbReference type="NCBI Taxonomy" id="45954"/>
    <lineage>
        <taxon>Eukaryota</taxon>
        <taxon>Metazoa</taxon>
        <taxon>Spiralia</taxon>
        <taxon>Lophotrochozoa</taxon>
        <taxon>Mollusca</taxon>
        <taxon>Bivalvia</taxon>
        <taxon>Autobranchia</taxon>
        <taxon>Heteroconchia</taxon>
        <taxon>Euheterodonta</taxon>
        <taxon>Imparidentia</taxon>
        <taxon>Neoheterodontei</taxon>
        <taxon>Myida</taxon>
        <taxon>Dreissenoidea</taxon>
        <taxon>Dreissenidae</taxon>
        <taxon>Dreissena</taxon>
    </lineage>
</organism>
<feature type="domain" description="EGF-like" evidence="16">
    <location>
        <begin position="484"/>
        <end position="525"/>
    </location>
</feature>
<evidence type="ECO:0000256" key="11">
    <source>
        <dbReference type="ARBA" id="ARBA00023157"/>
    </source>
</evidence>
<dbReference type="FunFam" id="2.10.25.10:FF:000014">
    <property type="entry name" value="Latent-transforming growth factor beta-binding protein 3"/>
    <property type="match status" value="1"/>
</dbReference>
<feature type="domain" description="EGF-like" evidence="16">
    <location>
        <begin position="990"/>
        <end position="1030"/>
    </location>
</feature>
<feature type="domain" description="EGF-like" evidence="16">
    <location>
        <begin position="313"/>
        <end position="353"/>
    </location>
</feature>
<dbReference type="PANTHER" id="PTHR24034:SF89">
    <property type="entry name" value="COMPLEMENT COMPONENT C1Q RECEPTOR"/>
    <property type="match status" value="1"/>
</dbReference>
<evidence type="ECO:0000313" key="17">
    <source>
        <dbReference type="EMBL" id="KAH3710313.1"/>
    </source>
</evidence>
<keyword evidence="3" id="KW-0964">Secreted</keyword>
<evidence type="ECO:0000256" key="9">
    <source>
        <dbReference type="ARBA" id="ARBA00022989"/>
    </source>
</evidence>
<evidence type="ECO:0000259" key="16">
    <source>
        <dbReference type="PROSITE" id="PS50026"/>
    </source>
</evidence>
<proteinExistence type="predicted"/>
<feature type="disulfide bond" evidence="14">
    <location>
        <begin position="614"/>
        <end position="624"/>
    </location>
</feature>
<evidence type="ECO:0000256" key="7">
    <source>
        <dbReference type="ARBA" id="ARBA00022729"/>
    </source>
</evidence>
<dbReference type="FunFam" id="2.10.25.10:FF:000009">
    <property type="entry name" value="Low-density lipoprotein receptor isoform 1"/>
    <property type="match status" value="2"/>
</dbReference>
<keyword evidence="18" id="KW-1185">Reference proteome</keyword>
<dbReference type="InterPro" id="IPR009030">
    <property type="entry name" value="Growth_fac_rcpt_cys_sf"/>
</dbReference>
<feature type="domain" description="EGF-like" evidence="16">
    <location>
        <begin position="569"/>
        <end position="607"/>
    </location>
</feature>
<evidence type="ECO:0000256" key="8">
    <source>
        <dbReference type="ARBA" id="ARBA00022737"/>
    </source>
</evidence>
<dbReference type="InterPro" id="IPR050751">
    <property type="entry name" value="ECM_structural_protein"/>
</dbReference>
<evidence type="ECO:0000256" key="5">
    <source>
        <dbReference type="ARBA" id="ARBA00022583"/>
    </source>
</evidence>
<evidence type="ECO:0000256" key="1">
    <source>
        <dbReference type="ARBA" id="ARBA00004479"/>
    </source>
</evidence>
<evidence type="ECO:0000256" key="10">
    <source>
        <dbReference type="ARBA" id="ARBA00023136"/>
    </source>
</evidence>
<dbReference type="GO" id="GO:0005576">
    <property type="term" value="C:extracellular region"/>
    <property type="evidence" value="ECO:0007669"/>
    <property type="project" value="UniProtKB-SubCell"/>
</dbReference>
<comment type="caution">
    <text evidence="17">The sequence shown here is derived from an EMBL/GenBank/DDBJ whole genome shotgun (WGS) entry which is preliminary data.</text>
</comment>
<feature type="domain" description="EGF-like" evidence="16">
    <location>
        <begin position="610"/>
        <end position="647"/>
    </location>
</feature>
<dbReference type="InterPro" id="IPR000742">
    <property type="entry name" value="EGF"/>
</dbReference>
<evidence type="ECO:0000256" key="12">
    <source>
        <dbReference type="ARBA" id="ARBA00023170"/>
    </source>
</evidence>
<feature type="transmembrane region" description="Helical" evidence="15">
    <location>
        <begin position="1289"/>
        <end position="1317"/>
    </location>
</feature>
<feature type="domain" description="EGF-like" evidence="16">
    <location>
        <begin position="230"/>
        <end position="269"/>
    </location>
</feature>
<dbReference type="FunFam" id="2.10.25.10:FF:000038">
    <property type="entry name" value="Fibrillin 2"/>
    <property type="match status" value="1"/>
</dbReference>
<dbReference type="InterPro" id="IPR000152">
    <property type="entry name" value="EGF-type_Asp/Asn_hydroxyl_site"/>
</dbReference>
<dbReference type="InterPro" id="IPR001881">
    <property type="entry name" value="EGF-like_Ca-bd_dom"/>
</dbReference>
<dbReference type="InterPro" id="IPR049883">
    <property type="entry name" value="NOTCH1_EGF-like"/>
</dbReference>
<dbReference type="CDD" id="cd00054">
    <property type="entry name" value="EGF_CA"/>
    <property type="match status" value="5"/>
</dbReference>
<dbReference type="GO" id="GO:0016020">
    <property type="term" value="C:membrane"/>
    <property type="evidence" value="ECO:0007669"/>
    <property type="project" value="UniProtKB-SubCell"/>
</dbReference>
<keyword evidence="6 15" id="KW-0812">Transmembrane</keyword>
<keyword evidence="10 15" id="KW-0472">Membrane</keyword>
<dbReference type="GO" id="GO:0006897">
    <property type="term" value="P:endocytosis"/>
    <property type="evidence" value="ECO:0007669"/>
    <property type="project" value="UniProtKB-KW"/>
</dbReference>
<evidence type="ECO:0000256" key="13">
    <source>
        <dbReference type="ARBA" id="ARBA00023180"/>
    </source>
</evidence>
<dbReference type="SMART" id="SM00179">
    <property type="entry name" value="EGF_CA"/>
    <property type="match status" value="15"/>
</dbReference>
<dbReference type="PROSITE" id="PS50026">
    <property type="entry name" value="EGF_3"/>
    <property type="match status" value="9"/>
</dbReference>
<dbReference type="Proteomes" id="UP000828390">
    <property type="component" value="Unassembled WGS sequence"/>
</dbReference>
<keyword evidence="8" id="KW-0677">Repeat</keyword>
<gene>
    <name evidence="17" type="ORF">DPMN_069788</name>
</gene>
<dbReference type="EMBL" id="JAIWYP010000014">
    <property type="protein sequence ID" value="KAH3710313.1"/>
    <property type="molecule type" value="Genomic_DNA"/>
</dbReference>
<keyword evidence="5" id="KW-0254">Endocytosis</keyword>
<feature type="domain" description="EGF-like" evidence="16">
    <location>
        <begin position="1080"/>
        <end position="1118"/>
    </location>
</feature>
<evidence type="ECO:0000256" key="15">
    <source>
        <dbReference type="SAM" id="Phobius"/>
    </source>
</evidence>
<dbReference type="PANTHER" id="PTHR24034">
    <property type="entry name" value="EGF-LIKE DOMAIN-CONTAINING PROTEIN"/>
    <property type="match status" value="1"/>
</dbReference>
<reference evidence="17" key="1">
    <citation type="journal article" date="2019" name="bioRxiv">
        <title>The Genome of the Zebra Mussel, Dreissena polymorpha: A Resource for Invasive Species Research.</title>
        <authorList>
            <person name="McCartney M.A."/>
            <person name="Auch B."/>
            <person name="Kono T."/>
            <person name="Mallez S."/>
            <person name="Zhang Y."/>
            <person name="Obille A."/>
            <person name="Becker A."/>
            <person name="Abrahante J.E."/>
            <person name="Garbe J."/>
            <person name="Badalamenti J.P."/>
            <person name="Herman A."/>
            <person name="Mangelson H."/>
            <person name="Liachko I."/>
            <person name="Sullivan S."/>
            <person name="Sone E.D."/>
            <person name="Koren S."/>
            <person name="Silverstein K.A.T."/>
            <person name="Beckman K.B."/>
            <person name="Gohl D.M."/>
        </authorList>
    </citation>
    <scope>NUCLEOTIDE SEQUENCE</scope>
    <source>
        <strain evidence="17">Duluth1</strain>
        <tissue evidence="17">Whole animal</tissue>
    </source>
</reference>
<reference evidence="17" key="2">
    <citation type="submission" date="2020-11" db="EMBL/GenBank/DDBJ databases">
        <authorList>
            <person name="McCartney M.A."/>
            <person name="Auch B."/>
            <person name="Kono T."/>
            <person name="Mallez S."/>
            <person name="Becker A."/>
            <person name="Gohl D.M."/>
            <person name="Silverstein K.A.T."/>
            <person name="Koren S."/>
            <person name="Bechman K.B."/>
            <person name="Herman A."/>
            <person name="Abrahante J.E."/>
            <person name="Garbe J."/>
        </authorList>
    </citation>
    <scope>NUCLEOTIDE SEQUENCE</scope>
    <source>
        <strain evidence="17">Duluth1</strain>
        <tissue evidence="17">Whole animal</tissue>
    </source>
</reference>
<sequence length="1418" mass="153776">MLKVSEQDRAKKATGDLSDATVFSGFAIQGDGVWMQVELNEAGNMTQLFVGTNKTSWADYTNDYYNPETMIRSVVVTFSQLAKETGSTEEKAVRTNEAAKNPCSVGRNCTDTNADAHKANPSLPIYTCTPCPAGFEDNNSKCEDINECEESTSGCDQVCNNTQGNSTCSCFPGYTYNSSSNQCMQDTPPPNSVCIGQCNGTDGCFVDNSLPKCFCKAGYQLNVNNTGCEDINECNTTKPCSQQCNNTVGSYLCSCYDGYEINSDQITCEVCQYPKYGAQCSRTCQCGAGSDRCDPVRGCVCKAGWTGTDCDTDINECETPNKCNDANKVCSNTIGSFSCNCRAGFNDNKGTCVDIDECQRPDLNTCSQECTNTTGGFTCSCREGYIVNQDDTTKCIDFDECQAGVSGCQHMCSNSVGRFSCECYFGFELQADRKKCVLANDVCKKEFPDNGCSDICRADLQNKTYKCLCNTGYKLGANNKTCIDLNECEDKMLNACNQTCTNTLGDYTCACNTGFKLANDRRSCEGCDPFHYGVNCSTACNCGVGAERCDSVTGCVCKQGWSGAQCNIDQDECADLNRCPGSDTMCTNTPGSYLCSCKTGFKEVNAACVDINECVESNDCRQICTNTQGIYECSCNPGYVQNGKECTDIDECTNGQAKCAQICTNTDGGFRCSCNEFYRLGDDKRTCLPQQNCSTSNYCANGVCALINASQTCTCNAGFKFKTGSVTECEDIKECFTNPCSQSCLETGGSYECACNLTGYTLDKDQKTCWNGTNCDLDNNECDSNPCTANSACTNTAGSYVCNCNDGYIKSVDGTCQVCPSWKYGVGCARDCGCNTTNSLSCSNTNGTCTCKNGWEKDSCTTDVNECEANKTICGDSLKTCKNELGSHTCDCRDGNTLIANECIDKDECLEDTHNCTQKCTNNPGGFECGCNPGYSGTGNTCSACVDGNWGVQCNRSCECVETNTQTPCDKVTASCNCKTGWHGTTCGEDRDECKDGTHMCGQYATCVNNNGSFTCPCNMGYTHVSNVCTACSNNTYGKGCNKPCNCNTTNALVSTKTCNNVNGTCLCKAQWEGSTCDTDVDECQLGTHTCSANLFCHNTNGGFECSCLIGFNEQNGSCVQDVTTTTTLAPQQDRVAISITINIPKEMVSQLNFSVKATFDKWADILSNWITAQYVKMGSKLKKIIVNSISIGSLIVDATLIKDDSPEALQLFTQATQDLNNAKLDLNNVQYQASLVAVGGVLFDATKPLNDQKCAIYLSARGQCANNYACVVVDGKPSCGPVKTEDDLGLVLGLGIGIPLFSIAVLVVAIIIMCAVKNRRRKFSTEYDRDSFNNGFFAHGMPVKIDTLGRNDPMYKQHSRQRDASFTNQERYVYDNQQPSNFSWDFLFNYISPNEPYHIQRPLTDRRPHSRYEGTKM</sequence>
<dbReference type="InterPro" id="IPR026823">
    <property type="entry name" value="cEGF"/>
</dbReference>
<comment type="subcellular location">
    <subcellularLocation>
        <location evidence="1">Membrane</location>
        <topology evidence="1">Single-pass type I membrane protein</topology>
    </subcellularLocation>
    <subcellularLocation>
        <location evidence="2">Secreted</location>
    </subcellularLocation>
</comment>
<keyword evidence="13" id="KW-0325">Glycoprotein</keyword>
<dbReference type="PROSITE" id="PS01186">
    <property type="entry name" value="EGF_2"/>
    <property type="match status" value="8"/>
</dbReference>
<dbReference type="Pfam" id="PF12662">
    <property type="entry name" value="cEGF"/>
    <property type="match status" value="1"/>
</dbReference>
<feature type="domain" description="EGF-like" evidence="16">
    <location>
        <begin position="778"/>
        <end position="817"/>
    </location>
</feature>
<evidence type="ECO:0000256" key="14">
    <source>
        <dbReference type="PROSITE-ProRule" id="PRU00076"/>
    </source>
</evidence>
<evidence type="ECO:0000256" key="2">
    <source>
        <dbReference type="ARBA" id="ARBA00004613"/>
    </source>
</evidence>
<evidence type="ECO:0000313" key="18">
    <source>
        <dbReference type="Proteomes" id="UP000828390"/>
    </source>
</evidence>
<feature type="domain" description="EGF-like" evidence="16">
    <location>
        <begin position="905"/>
        <end position="943"/>
    </location>
</feature>
<keyword evidence="9 15" id="KW-1133">Transmembrane helix</keyword>
<keyword evidence="7" id="KW-0732">Signal</keyword>
<dbReference type="Pfam" id="PF07645">
    <property type="entry name" value="EGF_CA"/>
    <property type="match status" value="13"/>
</dbReference>
<name>A0A9D4BX30_DREPO</name>
<dbReference type="GO" id="GO:0005509">
    <property type="term" value="F:calcium ion binding"/>
    <property type="evidence" value="ECO:0007669"/>
    <property type="project" value="InterPro"/>
</dbReference>
<accession>A0A9D4BX30</accession>
<dbReference type="SUPFAM" id="SSF57196">
    <property type="entry name" value="EGF/Laminin"/>
    <property type="match status" value="5"/>
</dbReference>
<keyword evidence="12" id="KW-0675">Receptor</keyword>
<keyword evidence="4 14" id="KW-0245">EGF-like domain</keyword>
<dbReference type="SUPFAM" id="SSF57184">
    <property type="entry name" value="Growth factor receptor domain"/>
    <property type="match status" value="4"/>
</dbReference>
<comment type="caution">
    <text evidence="14">Lacks conserved residue(s) required for the propagation of feature annotation.</text>
</comment>
<dbReference type="Gene3D" id="2.10.25.10">
    <property type="entry name" value="Laminin"/>
    <property type="match status" value="17"/>
</dbReference>
<evidence type="ECO:0000256" key="6">
    <source>
        <dbReference type="ARBA" id="ARBA00022692"/>
    </source>
</evidence>
<feature type="disulfide bond" evidence="14">
    <location>
        <begin position="234"/>
        <end position="244"/>
    </location>
</feature>
<dbReference type="PROSITE" id="PS01187">
    <property type="entry name" value="EGF_CA"/>
    <property type="match status" value="8"/>
</dbReference>
<keyword evidence="11 14" id="KW-1015">Disulfide bond</keyword>
<protein>
    <recommendedName>
        <fullName evidence="16">EGF-like domain-containing protein</fullName>
    </recommendedName>
</protein>
<evidence type="ECO:0000256" key="3">
    <source>
        <dbReference type="ARBA" id="ARBA00022525"/>
    </source>
</evidence>
<dbReference type="InterPro" id="IPR018097">
    <property type="entry name" value="EGF_Ca-bd_CS"/>
</dbReference>
<dbReference type="SMART" id="SM00181">
    <property type="entry name" value="EGF"/>
    <property type="match status" value="23"/>
</dbReference>
<dbReference type="PROSITE" id="PS00010">
    <property type="entry name" value="ASX_HYDROXYL"/>
    <property type="match status" value="10"/>
</dbReference>